<feature type="domain" description="Phosphatidic acid phosphatase type 2/haloperoxidase" evidence="2">
    <location>
        <begin position="72"/>
        <end position="185"/>
    </location>
</feature>
<gene>
    <name evidence="3" type="ORF">CLODIP_2_CD12462</name>
</gene>
<keyword evidence="1" id="KW-0812">Transmembrane</keyword>
<reference evidence="3 4" key="1">
    <citation type="submission" date="2020-04" db="EMBL/GenBank/DDBJ databases">
        <authorList>
            <person name="Alioto T."/>
            <person name="Alioto T."/>
            <person name="Gomez Garrido J."/>
        </authorList>
    </citation>
    <scope>NUCLEOTIDE SEQUENCE [LARGE SCALE GENOMIC DNA]</scope>
</reference>
<keyword evidence="4" id="KW-1185">Reference proteome</keyword>
<feature type="transmembrane region" description="Helical" evidence="1">
    <location>
        <begin position="45"/>
        <end position="64"/>
    </location>
</feature>
<dbReference type="Pfam" id="PF01569">
    <property type="entry name" value="PAP2"/>
    <property type="match status" value="1"/>
</dbReference>
<keyword evidence="1" id="KW-1133">Transmembrane helix</keyword>
<dbReference type="GO" id="GO:0042392">
    <property type="term" value="F:sphingosine-1-phosphate phosphatase activity"/>
    <property type="evidence" value="ECO:0007669"/>
    <property type="project" value="TreeGrafter"/>
</dbReference>
<dbReference type="SMART" id="SM00014">
    <property type="entry name" value="acidPPc"/>
    <property type="match status" value="1"/>
</dbReference>
<organism evidence="3 4">
    <name type="scientific">Cloeon dipterum</name>
    <dbReference type="NCBI Taxonomy" id="197152"/>
    <lineage>
        <taxon>Eukaryota</taxon>
        <taxon>Metazoa</taxon>
        <taxon>Ecdysozoa</taxon>
        <taxon>Arthropoda</taxon>
        <taxon>Hexapoda</taxon>
        <taxon>Insecta</taxon>
        <taxon>Pterygota</taxon>
        <taxon>Palaeoptera</taxon>
        <taxon>Ephemeroptera</taxon>
        <taxon>Pisciforma</taxon>
        <taxon>Baetidae</taxon>
        <taxon>Cloeon</taxon>
    </lineage>
</organism>
<feature type="transmembrane region" description="Helical" evidence="1">
    <location>
        <begin position="70"/>
        <end position="91"/>
    </location>
</feature>
<evidence type="ECO:0000313" key="4">
    <source>
        <dbReference type="Proteomes" id="UP000494165"/>
    </source>
</evidence>
<feature type="transmembrane region" description="Helical" evidence="1">
    <location>
        <begin position="168"/>
        <end position="189"/>
    </location>
</feature>
<dbReference type="AlphaFoldDB" id="A0A8S1C812"/>
<keyword evidence="1" id="KW-0472">Membrane</keyword>
<dbReference type="SUPFAM" id="SSF48317">
    <property type="entry name" value="Acid phosphatase/Vanadium-dependent haloperoxidase"/>
    <property type="match status" value="1"/>
</dbReference>
<accession>A0A8S1C812</accession>
<dbReference type="InterPro" id="IPR036938">
    <property type="entry name" value="PAP2/HPO_sf"/>
</dbReference>
<sequence>MGGKREQPDSLKKILELDITLTNKFCSWANNITALRSLKNHGRELEISCHGIPWLCLVLMIMWFSSSSEIQHMAINLLLGLIVDIILVALIKSATRRRRPAAGANENSMMMVGPDKFSFPSGHATRAVFLAGFFIYLWPVSFIFYPPLVAWATAVAISRALMRRHHLLDIGAGVFLGLFETLLMALLWISESWAQYFYSILSDEVHEGGSFHV</sequence>
<dbReference type="EMBL" id="CADEPI010000018">
    <property type="protein sequence ID" value="CAB3364900.1"/>
    <property type="molecule type" value="Genomic_DNA"/>
</dbReference>
<name>A0A8S1C812_9INSE</name>
<dbReference type="CDD" id="cd03391">
    <property type="entry name" value="PAP2_containing_2_like"/>
    <property type="match status" value="1"/>
</dbReference>
<evidence type="ECO:0000256" key="1">
    <source>
        <dbReference type="SAM" id="Phobius"/>
    </source>
</evidence>
<dbReference type="Gene3D" id="1.20.144.10">
    <property type="entry name" value="Phosphatidic acid phosphatase type 2/haloperoxidase"/>
    <property type="match status" value="1"/>
</dbReference>
<feature type="transmembrane region" description="Helical" evidence="1">
    <location>
        <begin position="143"/>
        <end position="161"/>
    </location>
</feature>
<protein>
    <recommendedName>
        <fullName evidence="2">Phosphatidic acid phosphatase type 2/haloperoxidase domain-containing protein</fullName>
    </recommendedName>
</protein>
<dbReference type="PANTHER" id="PTHR14969:SF13">
    <property type="entry name" value="AT30094P"/>
    <property type="match status" value="1"/>
</dbReference>
<comment type="caution">
    <text evidence="3">The sequence shown here is derived from an EMBL/GenBank/DDBJ whole genome shotgun (WGS) entry which is preliminary data.</text>
</comment>
<dbReference type="PANTHER" id="PTHR14969">
    <property type="entry name" value="SPHINGOSINE-1-PHOSPHATE PHOSPHOHYDROLASE"/>
    <property type="match status" value="1"/>
</dbReference>
<dbReference type="Proteomes" id="UP000494165">
    <property type="component" value="Unassembled WGS sequence"/>
</dbReference>
<dbReference type="OrthoDB" id="10266771at2759"/>
<dbReference type="InterPro" id="IPR000326">
    <property type="entry name" value="PAP2/HPO"/>
</dbReference>
<evidence type="ECO:0000313" key="3">
    <source>
        <dbReference type="EMBL" id="CAB3364900.1"/>
    </source>
</evidence>
<evidence type="ECO:0000259" key="2">
    <source>
        <dbReference type="SMART" id="SM00014"/>
    </source>
</evidence>
<proteinExistence type="predicted"/>